<keyword evidence="3" id="KW-1185">Reference proteome</keyword>
<protein>
    <submittedName>
        <fullName evidence="2">Putative biotin carboxyl carrier protein</fullName>
    </submittedName>
</protein>
<dbReference type="Gene3D" id="2.40.50.100">
    <property type="match status" value="1"/>
</dbReference>
<reference evidence="2 3" key="1">
    <citation type="journal article" date="2008" name="J. Biotechnol.">
        <title>Ultrafast pyrosequencing of Corynebacterium kroppenstedtii DSM44385 revealed insights into the physiology of a lipophilic corynebacterium that lacks mycolic acids.</title>
        <authorList>
            <person name="Tauch A."/>
            <person name="Schneider J."/>
            <person name="Szczepanowski R."/>
            <person name="Tilker A."/>
            <person name="Viehoever P."/>
            <person name="Gartemann K.-H."/>
            <person name="Arnold W."/>
            <person name="Blom J."/>
            <person name="Brinkrolf K."/>
            <person name="Brune I."/>
            <person name="Goetker S."/>
            <person name="Weisshaar B."/>
            <person name="Goesmann A."/>
            <person name="Droege M."/>
            <person name="Puehler A."/>
        </authorList>
    </citation>
    <scope>NUCLEOTIDE SEQUENCE [LARGE SCALE GENOMIC DNA]</scope>
    <source>
        <strain evidence="3">DSM 44385 / JCM 11950 / CIP 105744 / CCUG 35717</strain>
    </source>
</reference>
<dbReference type="EMBL" id="CP001620">
    <property type="protein sequence ID" value="ACR17946.1"/>
    <property type="molecule type" value="Genomic_DNA"/>
</dbReference>
<gene>
    <name evidence="2" type="primary">pca</name>
    <name evidence="2" type="ordered locus">ckrop_1201</name>
</gene>
<sequence>MNKEQSNMDGKVNRMDICAPFAGVVHYHVTPGQRVEPGETLAVVEAVKLEAPVVSPVAGTVGSLDRDDFSNVDGGDRIVAITD</sequence>
<dbReference type="SUPFAM" id="SSF51230">
    <property type="entry name" value="Single hybrid motif"/>
    <property type="match status" value="1"/>
</dbReference>
<dbReference type="AlphaFoldDB" id="C4LJE1"/>
<evidence type="ECO:0000313" key="3">
    <source>
        <dbReference type="Proteomes" id="UP000001473"/>
    </source>
</evidence>
<accession>C4LJE1</accession>
<dbReference type="InterPro" id="IPR000089">
    <property type="entry name" value="Biotin_lipoyl"/>
</dbReference>
<evidence type="ECO:0000313" key="2">
    <source>
        <dbReference type="EMBL" id="ACR17946.1"/>
    </source>
</evidence>
<name>C4LJE1_CORK4</name>
<organism evidence="2 3">
    <name type="scientific">Corynebacterium kroppenstedtii (strain DSM 44385 / JCM 11950 / CIP 105744 / CCUG 35717)</name>
    <dbReference type="NCBI Taxonomy" id="645127"/>
    <lineage>
        <taxon>Bacteria</taxon>
        <taxon>Bacillati</taxon>
        <taxon>Actinomycetota</taxon>
        <taxon>Actinomycetes</taxon>
        <taxon>Mycobacteriales</taxon>
        <taxon>Corynebacteriaceae</taxon>
        <taxon>Corynebacterium</taxon>
    </lineage>
</organism>
<evidence type="ECO:0000259" key="1">
    <source>
        <dbReference type="Pfam" id="PF00364"/>
    </source>
</evidence>
<dbReference type="Proteomes" id="UP000001473">
    <property type="component" value="Chromosome"/>
</dbReference>
<dbReference type="HOGENOM" id="CLU_016733_9_2_11"/>
<dbReference type="Pfam" id="PF00364">
    <property type="entry name" value="Biotin_lipoyl"/>
    <property type="match status" value="1"/>
</dbReference>
<dbReference type="STRING" id="645127.ckrop_1201"/>
<feature type="domain" description="Lipoyl-binding" evidence="1">
    <location>
        <begin position="23"/>
        <end position="81"/>
    </location>
</feature>
<dbReference type="KEGG" id="ckp:ckrop_1201"/>
<dbReference type="CDD" id="cd06850">
    <property type="entry name" value="biotinyl_domain"/>
    <property type="match status" value="1"/>
</dbReference>
<dbReference type="InterPro" id="IPR011053">
    <property type="entry name" value="Single_hybrid_motif"/>
</dbReference>
<dbReference type="eggNOG" id="COG0511">
    <property type="taxonomic scope" value="Bacteria"/>
</dbReference>
<proteinExistence type="predicted"/>